<evidence type="ECO:0000313" key="5">
    <source>
        <dbReference type="Proteomes" id="UP001417504"/>
    </source>
</evidence>
<organism evidence="4 5">
    <name type="scientific">Stephania japonica</name>
    <dbReference type="NCBI Taxonomy" id="461633"/>
    <lineage>
        <taxon>Eukaryota</taxon>
        <taxon>Viridiplantae</taxon>
        <taxon>Streptophyta</taxon>
        <taxon>Embryophyta</taxon>
        <taxon>Tracheophyta</taxon>
        <taxon>Spermatophyta</taxon>
        <taxon>Magnoliopsida</taxon>
        <taxon>Ranunculales</taxon>
        <taxon>Menispermaceae</taxon>
        <taxon>Menispermoideae</taxon>
        <taxon>Cissampelideae</taxon>
        <taxon>Stephania</taxon>
    </lineage>
</organism>
<dbReference type="InterPro" id="IPR057135">
    <property type="entry name" value="At4g27190-like_LRR"/>
</dbReference>
<name>A0AAP0PB03_9MAGN</name>
<dbReference type="PANTHER" id="PTHR47186">
    <property type="entry name" value="LEUCINE-RICH REPEAT-CONTAINING PROTEIN 57"/>
    <property type="match status" value="1"/>
</dbReference>
<dbReference type="SMART" id="SM00367">
    <property type="entry name" value="LRR_CC"/>
    <property type="match status" value="5"/>
</dbReference>
<feature type="domain" description="Disease resistance R13L4/SHOC-2-like LRR" evidence="3">
    <location>
        <begin position="80"/>
        <end position="401"/>
    </location>
</feature>
<dbReference type="SUPFAM" id="SSF52058">
    <property type="entry name" value="L domain-like"/>
    <property type="match status" value="2"/>
</dbReference>
<dbReference type="EMBL" id="JBBNAE010000003">
    <property type="protein sequence ID" value="KAK9137978.1"/>
    <property type="molecule type" value="Genomic_DNA"/>
</dbReference>
<evidence type="ECO:0000259" key="3">
    <source>
        <dbReference type="Pfam" id="PF23598"/>
    </source>
</evidence>
<dbReference type="AlphaFoldDB" id="A0AAP0PB03"/>
<keyword evidence="5" id="KW-1185">Reference proteome</keyword>
<gene>
    <name evidence="4" type="ORF">Sjap_008572</name>
</gene>
<feature type="domain" description="Disease resistance protein At4g27190-like leucine-rich repeats" evidence="2">
    <location>
        <begin position="481"/>
        <end position="624"/>
    </location>
</feature>
<dbReference type="Pfam" id="PF23247">
    <property type="entry name" value="LRR_RPS2"/>
    <property type="match status" value="1"/>
</dbReference>
<dbReference type="InterPro" id="IPR006553">
    <property type="entry name" value="Leu-rich_rpt_Cys-con_subtyp"/>
</dbReference>
<protein>
    <submittedName>
        <fullName evidence="4">Uncharacterized protein</fullName>
    </submittedName>
</protein>
<comment type="caution">
    <text evidence="4">The sequence shown here is derived from an EMBL/GenBank/DDBJ whole genome shotgun (WGS) entry which is preliminary data.</text>
</comment>
<dbReference type="Pfam" id="PF23598">
    <property type="entry name" value="LRR_14"/>
    <property type="match status" value="1"/>
</dbReference>
<dbReference type="Gene3D" id="3.80.10.10">
    <property type="entry name" value="Ribonuclease Inhibitor"/>
    <property type="match status" value="5"/>
</dbReference>
<dbReference type="InterPro" id="IPR055414">
    <property type="entry name" value="LRR_R13L4/SHOC2-like"/>
</dbReference>
<evidence type="ECO:0000259" key="2">
    <source>
        <dbReference type="Pfam" id="PF23247"/>
    </source>
</evidence>
<proteinExistence type="predicted"/>
<dbReference type="PANTHER" id="PTHR47186:SF13">
    <property type="entry name" value="DISEASE RESISTANCE PROTEIN RGA3"/>
    <property type="match status" value="1"/>
</dbReference>
<evidence type="ECO:0000313" key="4">
    <source>
        <dbReference type="EMBL" id="KAK9137978.1"/>
    </source>
</evidence>
<sequence length="876" mass="98399">MHHFLHDLAQSIRGSECQVLGESSVRSTDLSRCRHVSMISLSTIEALQHEAKKVRTIFGWESTSKELDDGGTLEVPKRSTLFQFESLRVLDLRGLRGSDFSSISYKYLKHLRYLDLSSTSIKSLPKWVTRLYHLQTLKLIKCGKLTELPEDLINLKKLRHLFIDNHKKWKTMAQALGKLHQLQTLPLFVACQEDGGCGISVLKNLNDLRGELEIHRLSLVKKANFAKEGILSKKSSLRKLRLHWNRPSSDGGGGGGGDELLVLEVLRPHTNLQCLSIEGFGGVKFPAWVSSGSDLPNLVRLKLSNCNHCEHISSFGGLHRLKELELRSMANLKEWLEGGGVMFPCLEKLLIQDCPSLNKTPKHVFPSLKSLKLENVGGMGVVSITSSSLTSLTSLTITNCEDLEYLQEALVSNNSQLNVVLISNCPILKAFEEEASTADEILPNRFLCELVIDESGVSYAREGILRISKCPELESIGKGFLSSLVFLKRFRVNGCSKLKHIELSQSFKHLRELEIMYCPNFEGFAHHSLRRSEQEEEEVLPCCCHTLKISDCHAISSIDLRRFSSLRELKIVKCKGLKSIIPYVRSFTSLQKLEIWSCPELEEAIPKRFWSSLLSVESLEVFDCAKLKFMIELSQHSFNHLRHLEINECPYFEGFDISTTTEQQRQQLVLPCCHTLKISYCPGISSIDFQSFASLRELQIFNCEGLQALQGLPFLTALQELEIYGCPAISSIDFQSFASLRELQISNCEGLQALQGLPFLTALQKLEIDECPAISSIDFQSFASLRELQIFNCEGLQALQGLPFLTALQELEIYGCPAISSIDFQSFASLRELRISNCEGFQALQGLPFLTALQELEIHGCPAISSIDFQSFASLR</sequence>
<keyword evidence="1" id="KW-0677">Repeat</keyword>
<accession>A0AAP0PB03</accession>
<dbReference type="Proteomes" id="UP001417504">
    <property type="component" value="Unassembled WGS sequence"/>
</dbReference>
<dbReference type="InterPro" id="IPR032675">
    <property type="entry name" value="LRR_dom_sf"/>
</dbReference>
<reference evidence="4 5" key="1">
    <citation type="submission" date="2024-01" db="EMBL/GenBank/DDBJ databases">
        <title>Genome assemblies of Stephania.</title>
        <authorList>
            <person name="Yang L."/>
        </authorList>
    </citation>
    <scope>NUCLEOTIDE SEQUENCE [LARGE SCALE GENOMIC DNA]</scope>
    <source>
        <strain evidence="4">QJT</strain>
        <tissue evidence="4">Leaf</tissue>
    </source>
</reference>
<evidence type="ECO:0000256" key="1">
    <source>
        <dbReference type="ARBA" id="ARBA00022737"/>
    </source>
</evidence>